<name>A0A2D0NGP3_FLAN2</name>
<evidence type="ECO:0000313" key="2">
    <source>
        <dbReference type="Proteomes" id="UP000223913"/>
    </source>
</evidence>
<dbReference type="OrthoDB" id="1116697at2"/>
<dbReference type="GO" id="GO:0006352">
    <property type="term" value="P:DNA-templated transcription initiation"/>
    <property type="evidence" value="ECO:0007669"/>
    <property type="project" value="InterPro"/>
</dbReference>
<dbReference type="SUPFAM" id="SSF88946">
    <property type="entry name" value="Sigma2 domain of RNA polymerase sigma factors"/>
    <property type="match status" value="1"/>
</dbReference>
<dbReference type="Gene3D" id="1.10.1740.10">
    <property type="match status" value="1"/>
</dbReference>
<dbReference type="EMBL" id="PDUD01000010">
    <property type="protein sequence ID" value="PHN07339.1"/>
    <property type="molecule type" value="Genomic_DNA"/>
</dbReference>
<protein>
    <submittedName>
        <fullName evidence="1">Uncharacterized protein</fullName>
    </submittedName>
</protein>
<dbReference type="Proteomes" id="UP000223913">
    <property type="component" value="Unassembled WGS sequence"/>
</dbReference>
<dbReference type="RefSeq" id="WP_099149269.1">
    <property type="nucleotide sequence ID" value="NZ_PDUD01000010.1"/>
</dbReference>
<dbReference type="AlphaFoldDB" id="A0A2D0NGP3"/>
<dbReference type="GO" id="GO:0003700">
    <property type="term" value="F:DNA-binding transcription factor activity"/>
    <property type="evidence" value="ECO:0007669"/>
    <property type="project" value="InterPro"/>
</dbReference>
<keyword evidence="2" id="KW-1185">Reference proteome</keyword>
<proteinExistence type="predicted"/>
<evidence type="ECO:0000313" key="1">
    <source>
        <dbReference type="EMBL" id="PHN07339.1"/>
    </source>
</evidence>
<accession>A0A2D0NGP3</accession>
<gene>
    <name evidence="1" type="ORF">CRP01_06830</name>
</gene>
<comment type="caution">
    <text evidence="1">The sequence shown here is derived from an EMBL/GenBank/DDBJ whole genome shotgun (WGS) entry which is preliminary data.</text>
</comment>
<organism evidence="1 2">
    <name type="scientific">Flavilitoribacter nigricans (strain ATCC 23147 / DSM 23189 / NBRC 102662 / NCIMB 1420 / SS-2)</name>
    <name type="common">Lewinella nigricans</name>
    <dbReference type="NCBI Taxonomy" id="1122177"/>
    <lineage>
        <taxon>Bacteria</taxon>
        <taxon>Pseudomonadati</taxon>
        <taxon>Bacteroidota</taxon>
        <taxon>Saprospiria</taxon>
        <taxon>Saprospirales</taxon>
        <taxon>Lewinellaceae</taxon>
        <taxon>Flavilitoribacter</taxon>
    </lineage>
</organism>
<dbReference type="InterPro" id="IPR013325">
    <property type="entry name" value="RNA_pol_sigma_r2"/>
</dbReference>
<reference evidence="1 2" key="1">
    <citation type="submission" date="2017-10" db="EMBL/GenBank/DDBJ databases">
        <title>The draft genome sequence of Lewinella nigricans NBRC 102662.</title>
        <authorList>
            <person name="Wang K."/>
        </authorList>
    </citation>
    <scope>NUCLEOTIDE SEQUENCE [LARGE SCALE GENOMIC DNA]</scope>
    <source>
        <strain evidence="1 2">NBRC 102662</strain>
    </source>
</reference>
<sequence>MPNSEGLSKTTTNEQFQELIRDAKAGRPESLNTFLQDLYQKGKRNLLKLTRSETEAEEHFSAAVARFWVEFVNGDRPLPKANIEGYIYTMARFMCIDQHRKKSKLRVVSDEETLAQSADQGPAPDQFPEEDRAGIKKEAFERARVKLSDKCQQLFNVIIEQGVEKSREIYSLLGLEDARSATVLRYDCTRRLKVLAALELELLLNKRN</sequence>